<organism evidence="13 14">
    <name type="scientific">candidate division WOR-1 bacterium RIFCSPHIGHO2_01_FULL_53_15</name>
    <dbReference type="NCBI Taxonomy" id="1802564"/>
    <lineage>
        <taxon>Bacteria</taxon>
        <taxon>Bacillati</taxon>
        <taxon>Saganbacteria</taxon>
    </lineage>
</organism>
<evidence type="ECO:0000256" key="11">
    <source>
        <dbReference type="ARBA" id="ARBA00023136"/>
    </source>
</evidence>
<comment type="caution">
    <text evidence="13">The sequence shown here is derived from an EMBL/GenBank/DDBJ whole genome shotgun (WGS) entry which is preliminary data.</text>
</comment>
<evidence type="ECO:0000256" key="2">
    <source>
        <dbReference type="ARBA" id="ARBA00022485"/>
    </source>
</evidence>
<evidence type="ECO:0000256" key="9">
    <source>
        <dbReference type="ARBA" id="ARBA00023027"/>
    </source>
</evidence>
<dbReference type="PANTHER" id="PTHR10849:SF24">
    <property type="entry name" value="NADH-QUINONE OXIDOREDUCTASE SUBUNIT I 2"/>
    <property type="match status" value="1"/>
</dbReference>
<dbReference type="GO" id="GO:0046872">
    <property type="term" value="F:metal ion binding"/>
    <property type="evidence" value="ECO:0007669"/>
    <property type="project" value="UniProtKB-KW"/>
</dbReference>
<keyword evidence="7" id="KW-0408">Iron</keyword>
<dbReference type="PROSITE" id="PS00198">
    <property type="entry name" value="4FE4S_FER_1"/>
    <property type="match status" value="1"/>
</dbReference>
<keyword evidence="9" id="KW-0520">NAD</keyword>
<keyword evidence="8" id="KW-0411">Iron-sulfur</keyword>
<evidence type="ECO:0000256" key="7">
    <source>
        <dbReference type="ARBA" id="ARBA00023004"/>
    </source>
</evidence>
<dbReference type="GO" id="GO:0048038">
    <property type="term" value="F:quinone binding"/>
    <property type="evidence" value="ECO:0007669"/>
    <property type="project" value="UniProtKB-KW"/>
</dbReference>
<proteinExistence type="predicted"/>
<dbReference type="SUPFAM" id="SSF46548">
    <property type="entry name" value="alpha-helical ferredoxin"/>
    <property type="match status" value="1"/>
</dbReference>
<keyword evidence="10" id="KW-0830">Ubiquinone</keyword>
<dbReference type="AlphaFoldDB" id="A0A1F4Q3W8"/>
<keyword evidence="6" id="KW-1278">Translocase</keyword>
<dbReference type="InterPro" id="IPR017900">
    <property type="entry name" value="4Fe4S_Fe_S_CS"/>
</dbReference>
<evidence type="ECO:0000256" key="3">
    <source>
        <dbReference type="ARBA" id="ARBA00022719"/>
    </source>
</evidence>
<dbReference type="EMBL" id="METM01000006">
    <property type="protein sequence ID" value="OGB90651.1"/>
    <property type="molecule type" value="Genomic_DNA"/>
</dbReference>
<dbReference type="GO" id="GO:0016651">
    <property type="term" value="F:oxidoreductase activity, acting on NAD(P)H"/>
    <property type="evidence" value="ECO:0007669"/>
    <property type="project" value="InterPro"/>
</dbReference>
<keyword evidence="3" id="KW-0874">Quinone</keyword>
<evidence type="ECO:0000256" key="4">
    <source>
        <dbReference type="ARBA" id="ARBA00022723"/>
    </source>
</evidence>
<evidence type="ECO:0000256" key="6">
    <source>
        <dbReference type="ARBA" id="ARBA00022967"/>
    </source>
</evidence>
<sequence>MKQFFLGIYNLLLGMKVTLEQIVKKPITLQYPSEKRQPYPAFRGNLRLHRDKCTSCMICVNYCPNNCIYIKYHVGEDKKRKLESYTVDMGLCMYCGICVDVCPFSANYWDQSYENSVYDRKQLIERKDI</sequence>
<dbReference type="Proteomes" id="UP000178724">
    <property type="component" value="Unassembled WGS sequence"/>
</dbReference>
<feature type="domain" description="4Fe-4S ferredoxin-type" evidence="12">
    <location>
        <begin position="44"/>
        <end position="73"/>
    </location>
</feature>
<evidence type="ECO:0000313" key="13">
    <source>
        <dbReference type="EMBL" id="OGB90651.1"/>
    </source>
</evidence>
<evidence type="ECO:0000313" key="14">
    <source>
        <dbReference type="Proteomes" id="UP000178724"/>
    </source>
</evidence>
<dbReference type="Pfam" id="PF12838">
    <property type="entry name" value="Fer4_7"/>
    <property type="match status" value="1"/>
</dbReference>
<evidence type="ECO:0000256" key="1">
    <source>
        <dbReference type="ARBA" id="ARBA00022475"/>
    </source>
</evidence>
<dbReference type="PROSITE" id="PS51379">
    <property type="entry name" value="4FE4S_FER_2"/>
    <property type="match status" value="2"/>
</dbReference>
<dbReference type="InterPro" id="IPR017896">
    <property type="entry name" value="4Fe4S_Fe-S-bd"/>
</dbReference>
<evidence type="ECO:0000256" key="5">
    <source>
        <dbReference type="ARBA" id="ARBA00022737"/>
    </source>
</evidence>
<keyword evidence="5" id="KW-0677">Repeat</keyword>
<name>A0A1F4Q3W8_UNCSA</name>
<protein>
    <recommendedName>
        <fullName evidence="12">4Fe-4S ferredoxin-type domain-containing protein</fullName>
    </recommendedName>
</protein>
<keyword evidence="11" id="KW-0472">Membrane</keyword>
<dbReference type="GO" id="GO:0016020">
    <property type="term" value="C:membrane"/>
    <property type="evidence" value="ECO:0007669"/>
    <property type="project" value="InterPro"/>
</dbReference>
<keyword evidence="4" id="KW-0479">Metal-binding</keyword>
<reference evidence="13 14" key="1">
    <citation type="journal article" date="2016" name="Nat. Commun.">
        <title>Thousands of microbial genomes shed light on interconnected biogeochemical processes in an aquifer system.</title>
        <authorList>
            <person name="Anantharaman K."/>
            <person name="Brown C.T."/>
            <person name="Hug L.A."/>
            <person name="Sharon I."/>
            <person name="Castelle C.J."/>
            <person name="Probst A.J."/>
            <person name="Thomas B.C."/>
            <person name="Singh A."/>
            <person name="Wilkins M.J."/>
            <person name="Karaoz U."/>
            <person name="Brodie E.L."/>
            <person name="Williams K.H."/>
            <person name="Hubbard S.S."/>
            <person name="Banfield J.F."/>
        </authorList>
    </citation>
    <scope>NUCLEOTIDE SEQUENCE [LARGE SCALE GENOMIC DNA]</scope>
</reference>
<dbReference type="PANTHER" id="PTHR10849">
    <property type="entry name" value="NADH DEHYDROGENASE UBIQUINONE IRON-SULFUR PROTEIN 8, MITOCHONDRIAL"/>
    <property type="match status" value="1"/>
</dbReference>
<evidence type="ECO:0000256" key="10">
    <source>
        <dbReference type="ARBA" id="ARBA00023075"/>
    </source>
</evidence>
<feature type="domain" description="4Fe-4S ferredoxin-type" evidence="12">
    <location>
        <begin position="83"/>
        <end position="112"/>
    </location>
</feature>
<keyword evidence="1" id="KW-1003">Cell membrane</keyword>
<dbReference type="Gene3D" id="3.30.70.3270">
    <property type="match status" value="1"/>
</dbReference>
<accession>A0A1F4Q3W8</accession>
<gene>
    <name evidence="13" type="ORF">A2625_04415</name>
</gene>
<evidence type="ECO:0000256" key="8">
    <source>
        <dbReference type="ARBA" id="ARBA00023014"/>
    </source>
</evidence>
<dbReference type="InterPro" id="IPR010226">
    <property type="entry name" value="NADH_quinone_OxRdtase_chainI"/>
</dbReference>
<keyword evidence="2" id="KW-0004">4Fe-4S</keyword>
<dbReference type="GO" id="GO:0051539">
    <property type="term" value="F:4 iron, 4 sulfur cluster binding"/>
    <property type="evidence" value="ECO:0007669"/>
    <property type="project" value="UniProtKB-KW"/>
</dbReference>
<evidence type="ECO:0000259" key="12">
    <source>
        <dbReference type="PROSITE" id="PS51379"/>
    </source>
</evidence>